<name>A0ABY6CL41_9BACT</name>
<dbReference type="EMBL" id="CP106679">
    <property type="protein sequence ID" value="UXP31114.1"/>
    <property type="molecule type" value="Genomic_DNA"/>
</dbReference>
<protein>
    <recommendedName>
        <fullName evidence="4">Outer membrane protein beta-barrel domain-containing protein</fullName>
    </recommendedName>
</protein>
<feature type="chain" id="PRO_5046329579" description="Outer membrane protein beta-barrel domain-containing protein" evidence="1">
    <location>
        <begin position="22"/>
        <end position="355"/>
    </location>
</feature>
<feature type="signal peptide" evidence="1">
    <location>
        <begin position="1"/>
        <end position="21"/>
    </location>
</feature>
<keyword evidence="3" id="KW-1185">Reference proteome</keyword>
<evidence type="ECO:0008006" key="4">
    <source>
        <dbReference type="Google" id="ProtNLM"/>
    </source>
</evidence>
<sequence length="355" mass="40571">MKKTTIILLMGLVCLYQSVHATNDSTRIIEDTVVIEFGKRSKMVIITDSPEDLKKLEQFDINQMIMDLNVNLDSTSNFHTQIIIEDETGTKFLKDSVDSEDGGLVYYGDETSSDSEWKESDWDDSDNGDFDFWPSSDDEEKRTRGAFEIEFGMNNWLQKGKFPDATGELYTIKPWGSWYFGLGHTNRTHITGPLMLNWGMGVSWYTWKLDNTSVRIIKNDTETVFVEDNTVSGLKSKLSATFINATLVPMLDFGYTDNKNKFGSFKKYSQKGFRVGAGGYIGYRIDSWTKFVYKDNGDKQKDKTKGNYYLNNFRYGVRAQMGFRGTDLFVNYDLNHVFAEDKGPELNGLSFGIIL</sequence>
<evidence type="ECO:0000313" key="3">
    <source>
        <dbReference type="Proteomes" id="UP001065174"/>
    </source>
</evidence>
<gene>
    <name evidence="2" type="ORF">N6H18_12210</name>
</gene>
<dbReference type="Proteomes" id="UP001065174">
    <property type="component" value="Chromosome"/>
</dbReference>
<proteinExistence type="predicted"/>
<organism evidence="2 3">
    <name type="scientific">Reichenbachiella agarivorans</name>
    <dbReference type="NCBI Taxonomy" id="2979464"/>
    <lineage>
        <taxon>Bacteria</taxon>
        <taxon>Pseudomonadati</taxon>
        <taxon>Bacteroidota</taxon>
        <taxon>Cytophagia</taxon>
        <taxon>Cytophagales</taxon>
        <taxon>Reichenbachiellaceae</taxon>
        <taxon>Reichenbachiella</taxon>
    </lineage>
</organism>
<evidence type="ECO:0000313" key="2">
    <source>
        <dbReference type="EMBL" id="UXP31114.1"/>
    </source>
</evidence>
<evidence type="ECO:0000256" key="1">
    <source>
        <dbReference type="SAM" id="SignalP"/>
    </source>
</evidence>
<accession>A0ABY6CL41</accession>
<reference evidence="2" key="1">
    <citation type="submission" date="2022-09" db="EMBL/GenBank/DDBJ databases">
        <title>Comparative genomics and taxonomic characterization of three novel marine species of genus Reichenbachiella exhibiting antioxidant and polysaccharide degradation activities.</title>
        <authorList>
            <person name="Muhammad N."/>
            <person name="Lee Y.-J."/>
            <person name="Ko J."/>
            <person name="Kim S.-G."/>
        </authorList>
    </citation>
    <scope>NUCLEOTIDE SEQUENCE</scope>
    <source>
        <strain evidence="2">BKB1-1</strain>
    </source>
</reference>
<dbReference type="RefSeq" id="WP_262308558.1">
    <property type="nucleotide sequence ID" value="NZ_CP106679.1"/>
</dbReference>
<keyword evidence="1" id="KW-0732">Signal</keyword>